<keyword evidence="8" id="KW-1185">Reference proteome</keyword>
<dbReference type="SUPFAM" id="SSF88659">
    <property type="entry name" value="Sigma3 and sigma4 domains of RNA polymerase sigma factors"/>
    <property type="match status" value="1"/>
</dbReference>
<dbReference type="GO" id="GO:0006352">
    <property type="term" value="P:DNA-templated transcription initiation"/>
    <property type="evidence" value="ECO:0007669"/>
    <property type="project" value="InterPro"/>
</dbReference>
<name>H9ULX7_SPIAZ</name>
<dbReference type="InterPro" id="IPR013249">
    <property type="entry name" value="RNA_pol_sigma70_r4_t2"/>
</dbReference>
<dbReference type="Pfam" id="PF08281">
    <property type="entry name" value="Sigma70_r4_2"/>
    <property type="match status" value="1"/>
</dbReference>
<dbReference type="OrthoDB" id="340239at2"/>
<dbReference type="GO" id="GO:0016987">
    <property type="term" value="F:sigma factor activity"/>
    <property type="evidence" value="ECO:0007669"/>
    <property type="project" value="UniProtKB-KW"/>
</dbReference>
<dbReference type="InterPro" id="IPR013324">
    <property type="entry name" value="RNA_pol_sigma_r3/r4-like"/>
</dbReference>
<dbReference type="EMBL" id="CP003282">
    <property type="protein sequence ID" value="AFG38520.1"/>
    <property type="molecule type" value="Genomic_DNA"/>
</dbReference>
<sequence length="176" mass="20759">MQREQSDGIPEFQEVYRHVFPIIYRVVLRIVNNEDAAEELVQEAFIKYYEHRERLADVAQAKYWLIRVSKNMALNYQKRKGREYRAYEKAFFEPKRAQETGETALLKQDSAQQVQDVLQQLPEKLRTVLVLKEYGGLSYKEIGAVMGIREGNVKVRVFRARERIAKLMEEGDVYIP</sequence>
<evidence type="ECO:0000256" key="2">
    <source>
        <dbReference type="ARBA" id="ARBA00023015"/>
    </source>
</evidence>
<dbReference type="CDD" id="cd06171">
    <property type="entry name" value="Sigma70_r4"/>
    <property type="match status" value="1"/>
</dbReference>
<dbReference type="PANTHER" id="PTHR43133:SF46">
    <property type="entry name" value="RNA POLYMERASE SIGMA-70 FACTOR ECF SUBFAMILY"/>
    <property type="match status" value="1"/>
</dbReference>
<evidence type="ECO:0000313" key="8">
    <source>
        <dbReference type="Proteomes" id="UP000007383"/>
    </source>
</evidence>
<accession>H9ULX7</accession>
<dbReference type="KEGG" id="sfc:Spiaf_2489"/>
<dbReference type="InterPro" id="IPR007627">
    <property type="entry name" value="RNA_pol_sigma70_r2"/>
</dbReference>
<keyword evidence="2" id="KW-0805">Transcription regulation</keyword>
<dbReference type="InterPro" id="IPR013325">
    <property type="entry name" value="RNA_pol_sigma_r2"/>
</dbReference>
<evidence type="ECO:0000259" key="5">
    <source>
        <dbReference type="Pfam" id="PF04542"/>
    </source>
</evidence>
<organism evidence="7 8">
    <name type="scientific">Spirochaeta africana (strain ATCC 700263 / DSM 8902 / Z-7692)</name>
    <dbReference type="NCBI Taxonomy" id="889378"/>
    <lineage>
        <taxon>Bacteria</taxon>
        <taxon>Pseudomonadati</taxon>
        <taxon>Spirochaetota</taxon>
        <taxon>Spirochaetia</taxon>
        <taxon>Spirochaetales</taxon>
        <taxon>Spirochaetaceae</taxon>
        <taxon>Spirochaeta</taxon>
    </lineage>
</organism>
<dbReference type="PANTHER" id="PTHR43133">
    <property type="entry name" value="RNA POLYMERASE ECF-TYPE SIGMA FACTO"/>
    <property type="match status" value="1"/>
</dbReference>
<dbReference type="Gene3D" id="1.10.1740.10">
    <property type="match status" value="1"/>
</dbReference>
<dbReference type="InterPro" id="IPR036388">
    <property type="entry name" value="WH-like_DNA-bd_sf"/>
</dbReference>
<dbReference type="NCBIfam" id="TIGR02937">
    <property type="entry name" value="sigma70-ECF"/>
    <property type="match status" value="1"/>
</dbReference>
<dbReference type="AlphaFoldDB" id="H9ULX7"/>
<gene>
    <name evidence="7" type="ordered locus">Spiaf_2489</name>
</gene>
<dbReference type="GO" id="GO:0003677">
    <property type="term" value="F:DNA binding"/>
    <property type="evidence" value="ECO:0007669"/>
    <property type="project" value="InterPro"/>
</dbReference>
<dbReference type="Pfam" id="PF04542">
    <property type="entry name" value="Sigma70_r2"/>
    <property type="match status" value="1"/>
</dbReference>
<reference evidence="8" key="1">
    <citation type="journal article" date="2013" name="Stand. Genomic Sci.">
        <title>Complete genome sequence of the halophilic bacterium Spirochaeta africana type strain (Z-7692(T)) from the alkaline Lake Magadi in the East African Rift.</title>
        <authorList>
            <person name="Liolos K."/>
            <person name="Abt B."/>
            <person name="Scheuner C."/>
            <person name="Teshima H."/>
            <person name="Held B."/>
            <person name="Lapidus A."/>
            <person name="Nolan M."/>
            <person name="Lucas S."/>
            <person name="Deshpande S."/>
            <person name="Cheng J.F."/>
            <person name="Tapia R."/>
            <person name="Goodwin L.A."/>
            <person name="Pitluck S."/>
            <person name="Pagani I."/>
            <person name="Ivanova N."/>
            <person name="Mavromatis K."/>
            <person name="Mikhailova N."/>
            <person name="Huntemann M."/>
            <person name="Pati A."/>
            <person name="Chen A."/>
            <person name="Palaniappan K."/>
            <person name="Land M."/>
            <person name="Rohde M."/>
            <person name="Tindall B.J."/>
            <person name="Detter J.C."/>
            <person name="Goker M."/>
            <person name="Bristow J."/>
            <person name="Eisen J.A."/>
            <person name="Markowitz V."/>
            <person name="Hugenholtz P."/>
            <person name="Woyke T."/>
            <person name="Klenk H.P."/>
            <person name="Kyrpides N.C."/>
        </authorList>
    </citation>
    <scope>NUCLEOTIDE SEQUENCE</scope>
    <source>
        <strain evidence="8">ATCC 700263 / DSM 8902 / Z-7692</strain>
    </source>
</reference>
<evidence type="ECO:0000256" key="4">
    <source>
        <dbReference type="ARBA" id="ARBA00023163"/>
    </source>
</evidence>
<feature type="domain" description="RNA polymerase sigma-70 region 2" evidence="5">
    <location>
        <begin position="16"/>
        <end position="82"/>
    </location>
</feature>
<dbReference type="STRING" id="889378.Spiaf_2489"/>
<feature type="domain" description="RNA polymerase sigma factor 70 region 4 type 2" evidence="6">
    <location>
        <begin position="112"/>
        <end position="164"/>
    </location>
</feature>
<dbReference type="PATRIC" id="fig|889378.3.peg.2466"/>
<dbReference type="eggNOG" id="COG1595">
    <property type="taxonomic scope" value="Bacteria"/>
</dbReference>
<dbReference type="Gene3D" id="1.10.10.10">
    <property type="entry name" value="Winged helix-like DNA-binding domain superfamily/Winged helix DNA-binding domain"/>
    <property type="match status" value="1"/>
</dbReference>
<dbReference type="HOGENOM" id="CLU_047691_4_4_12"/>
<keyword evidence="4" id="KW-0804">Transcription</keyword>
<evidence type="ECO:0000256" key="3">
    <source>
        <dbReference type="ARBA" id="ARBA00023082"/>
    </source>
</evidence>
<dbReference type="Proteomes" id="UP000007383">
    <property type="component" value="Chromosome"/>
</dbReference>
<comment type="similarity">
    <text evidence="1">Belongs to the sigma-70 factor family. ECF subfamily.</text>
</comment>
<evidence type="ECO:0000259" key="6">
    <source>
        <dbReference type="Pfam" id="PF08281"/>
    </source>
</evidence>
<evidence type="ECO:0000256" key="1">
    <source>
        <dbReference type="ARBA" id="ARBA00010641"/>
    </source>
</evidence>
<proteinExistence type="inferred from homology"/>
<dbReference type="InterPro" id="IPR014284">
    <property type="entry name" value="RNA_pol_sigma-70_dom"/>
</dbReference>
<protein>
    <submittedName>
        <fullName evidence="7">RNA polymerase sigma factor, sigma-70 family</fullName>
    </submittedName>
</protein>
<dbReference type="SUPFAM" id="SSF88946">
    <property type="entry name" value="Sigma2 domain of RNA polymerase sigma factors"/>
    <property type="match status" value="1"/>
</dbReference>
<dbReference type="InterPro" id="IPR039425">
    <property type="entry name" value="RNA_pol_sigma-70-like"/>
</dbReference>
<keyword evidence="3" id="KW-0731">Sigma factor</keyword>
<evidence type="ECO:0000313" key="7">
    <source>
        <dbReference type="EMBL" id="AFG38520.1"/>
    </source>
</evidence>